<evidence type="ECO:0000313" key="2">
    <source>
        <dbReference type="Proteomes" id="UP000703269"/>
    </source>
</evidence>
<evidence type="ECO:0000313" key="1">
    <source>
        <dbReference type="EMBL" id="GJE90063.1"/>
    </source>
</evidence>
<organism evidence="1 2">
    <name type="scientific">Phanerochaete sordida</name>
    <dbReference type="NCBI Taxonomy" id="48140"/>
    <lineage>
        <taxon>Eukaryota</taxon>
        <taxon>Fungi</taxon>
        <taxon>Dikarya</taxon>
        <taxon>Basidiomycota</taxon>
        <taxon>Agaricomycotina</taxon>
        <taxon>Agaricomycetes</taxon>
        <taxon>Polyporales</taxon>
        <taxon>Phanerochaetaceae</taxon>
        <taxon>Phanerochaete</taxon>
    </lineage>
</organism>
<proteinExistence type="predicted"/>
<name>A0A9P3G6B2_9APHY</name>
<protein>
    <submittedName>
        <fullName evidence="1">Uncharacterized protein</fullName>
    </submittedName>
</protein>
<sequence length="352" mass="39559">MSLDATSGLDLITDPYLPALKTLKCYHYPNWPVFKTWLKPTLTELEIDGYDSFLSLTIDDWVGALRPLSSLRKLSLVNTFDSLQADSSTHYSTEPIYLPHLKTLSVVVASRSAFDACSHLRDLIRSPWCTEVDVRISGKYRGDGSPAIEARTDSQFLASMAQNTAKALRRAEEAQSVLSMVFEWASYHLSMTVQEVGGDAERKLLEVHLYLPNHVLPYCRPDLEALVAHTVAACPALCGAAILVLLNLGVERRTWDGISVASVPRLLICRESLPAFLDAMEDDPATFMQQLEIMNLFNFDTRFRAPPQPTDEEWQEQRLLSQRVADVLDQRWKLGLGPYSVDLGERWGSIEI</sequence>
<accession>A0A9P3G6B2</accession>
<reference evidence="1 2" key="1">
    <citation type="submission" date="2021-08" db="EMBL/GenBank/DDBJ databases">
        <title>Draft Genome Sequence of Phanerochaete sordida strain YK-624.</title>
        <authorList>
            <person name="Mori T."/>
            <person name="Dohra H."/>
            <person name="Suzuki T."/>
            <person name="Kawagishi H."/>
            <person name="Hirai H."/>
        </authorList>
    </citation>
    <scope>NUCLEOTIDE SEQUENCE [LARGE SCALE GENOMIC DNA]</scope>
    <source>
        <strain evidence="1 2">YK-624</strain>
    </source>
</reference>
<comment type="caution">
    <text evidence="1">The sequence shown here is derived from an EMBL/GenBank/DDBJ whole genome shotgun (WGS) entry which is preliminary data.</text>
</comment>
<dbReference type="Proteomes" id="UP000703269">
    <property type="component" value="Unassembled WGS sequence"/>
</dbReference>
<dbReference type="EMBL" id="BPQB01000015">
    <property type="protein sequence ID" value="GJE90063.1"/>
    <property type="molecule type" value="Genomic_DNA"/>
</dbReference>
<gene>
    <name evidence="1" type="ORF">PsYK624_061860</name>
</gene>
<keyword evidence="2" id="KW-1185">Reference proteome</keyword>
<dbReference type="AlphaFoldDB" id="A0A9P3G6B2"/>